<evidence type="ECO:0000259" key="9">
    <source>
        <dbReference type="Pfam" id="PF12894"/>
    </source>
</evidence>
<feature type="repeat" description="WD" evidence="8">
    <location>
        <begin position="52"/>
        <end position="83"/>
    </location>
</feature>
<dbReference type="PIRSF" id="PIRSF038093">
    <property type="entry name" value="ARP2/3_su1"/>
    <property type="match status" value="1"/>
</dbReference>
<comment type="function">
    <text evidence="7">Functions as component of the Arp2/3 complex which is involved in regulation of actin polymerization and together with an activating nucleation-promoting factor (NPF) mediates the formation of branched actin networks.</text>
</comment>
<evidence type="ECO:0000256" key="2">
    <source>
        <dbReference type="ARBA" id="ARBA00022490"/>
    </source>
</evidence>
<evidence type="ECO:0000256" key="6">
    <source>
        <dbReference type="ARBA" id="ARBA00023212"/>
    </source>
</evidence>
<keyword evidence="2 7" id="KW-0963">Cytoplasm</keyword>
<evidence type="ECO:0000256" key="1">
    <source>
        <dbReference type="ARBA" id="ARBA00006260"/>
    </source>
</evidence>
<sequence>MSLAQVEVLVPGTPITAHAFNADRTQLAISANSNEVRIYAQGAKGWQLTSTLSEHDKLVTSIDWAPYSNRIVTCSHDRNAYVYTNTHGAWTPTLVVLRLNRSATCVRWSPTEDKFAVASGARSIAICHYDQESDWWVAKHIKKPLRTTVLSLEWHPNSVLLAAGSADGVARVFSAWMKGIDAKPEPSVWGERLPFNTVCGEFASPAGGWVHGVAFSPSGDALAFVCEHMLGPTAHDSTLTVVYPTAADKAPRAIYAVQLASLPLISLVFTSEESIVAAGHDCQPMLFEGSIDGGWAPMRSLDDPDKRSAGGAVAARTGRLAQSEAFNVFRQADSRGVSSSAAAGSVASPGTRLTATGTELLTVHQNTITSVRKYDYQGAMVSTTGVDGRLALWNVNGDVGGVTRGMGRMGV</sequence>
<dbReference type="PANTHER" id="PTHR10709">
    <property type="entry name" value="ACTIN-RELATED PROTEIN 2/3 COMPLEX SUBUNIT 1"/>
    <property type="match status" value="1"/>
</dbReference>
<keyword evidence="11" id="KW-1185">Reference proteome</keyword>
<protein>
    <recommendedName>
        <fullName evidence="7">Actin-related protein 2/3 complex subunit</fullName>
    </recommendedName>
</protein>
<dbReference type="InterPro" id="IPR019775">
    <property type="entry name" value="WD40_repeat_CS"/>
</dbReference>
<dbReference type="GO" id="GO:0030479">
    <property type="term" value="C:actin cortical patch"/>
    <property type="evidence" value="ECO:0007669"/>
    <property type="project" value="UniProtKB-SubCell"/>
</dbReference>
<proteinExistence type="inferred from homology"/>
<evidence type="ECO:0000256" key="4">
    <source>
        <dbReference type="ARBA" id="ARBA00022737"/>
    </source>
</evidence>
<keyword evidence="5 7" id="KW-0009">Actin-binding</keyword>
<accession>A0A238F6E4</accession>
<dbReference type="Pfam" id="PF12894">
    <property type="entry name" value="ANAPC4_WD40"/>
    <property type="match status" value="1"/>
</dbReference>
<dbReference type="PANTHER" id="PTHR10709:SF2">
    <property type="entry name" value="ACTIN-RELATED PROTEIN 2_3 COMPLEX SUBUNIT"/>
    <property type="match status" value="1"/>
</dbReference>
<comment type="subcellular location">
    <subcellularLocation>
        <location evidence="7">Cytoplasm</location>
        <location evidence="7">Cytoskeleton</location>
        <location evidence="7">Actin patch</location>
    </subcellularLocation>
</comment>
<dbReference type="InterPro" id="IPR036322">
    <property type="entry name" value="WD40_repeat_dom_sf"/>
</dbReference>
<dbReference type="Gene3D" id="2.130.10.10">
    <property type="entry name" value="YVTN repeat-like/Quinoprotein amine dehydrogenase"/>
    <property type="match status" value="1"/>
</dbReference>
<feature type="domain" description="Anaphase-promoting complex subunit 4-like WD40" evidence="9">
    <location>
        <begin position="107"/>
        <end position="175"/>
    </location>
</feature>
<comment type="similarity">
    <text evidence="1 7">Belongs to the WD repeat ARPC1 family.</text>
</comment>
<dbReference type="InterPro" id="IPR024977">
    <property type="entry name" value="Apc4-like_WD40_dom"/>
</dbReference>
<evidence type="ECO:0000256" key="5">
    <source>
        <dbReference type="ARBA" id="ARBA00023203"/>
    </source>
</evidence>
<dbReference type="STRING" id="269621.A0A238F6E4"/>
<organism evidence="10 11">
    <name type="scientific">Microbotryum intermedium</name>
    <dbReference type="NCBI Taxonomy" id="269621"/>
    <lineage>
        <taxon>Eukaryota</taxon>
        <taxon>Fungi</taxon>
        <taxon>Dikarya</taxon>
        <taxon>Basidiomycota</taxon>
        <taxon>Pucciniomycotina</taxon>
        <taxon>Microbotryomycetes</taxon>
        <taxon>Microbotryales</taxon>
        <taxon>Microbotryaceae</taxon>
        <taxon>Microbotryum</taxon>
    </lineage>
</organism>
<dbReference type="PROSITE" id="PS50082">
    <property type="entry name" value="WD_REPEATS_2"/>
    <property type="match status" value="1"/>
</dbReference>
<dbReference type="PROSITE" id="PS00678">
    <property type="entry name" value="WD_REPEATS_1"/>
    <property type="match status" value="1"/>
</dbReference>
<dbReference type="InterPro" id="IPR001680">
    <property type="entry name" value="WD40_rpt"/>
</dbReference>
<dbReference type="AlphaFoldDB" id="A0A238F6E4"/>
<dbReference type="InterPro" id="IPR017383">
    <property type="entry name" value="ARPC1"/>
</dbReference>
<evidence type="ECO:0000256" key="3">
    <source>
        <dbReference type="ARBA" id="ARBA00022574"/>
    </source>
</evidence>
<evidence type="ECO:0000313" key="10">
    <source>
        <dbReference type="EMBL" id="SCV67583.1"/>
    </source>
</evidence>
<gene>
    <name evidence="10" type="ORF">BQ2448_5194</name>
</gene>
<name>A0A238F6E4_9BASI</name>
<dbReference type="InterPro" id="IPR015943">
    <property type="entry name" value="WD40/YVTN_repeat-like_dom_sf"/>
</dbReference>
<evidence type="ECO:0000313" key="11">
    <source>
        <dbReference type="Proteomes" id="UP000198372"/>
    </source>
</evidence>
<evidence type="ECO:0000256" key="8">
    <source>
        <dbReference type="PROSITE-ProRule" id="PRU00221"/>
    </source>
</evidence>
<dbReference type="GO" id="GO:0034314">
    <property type="term" value="P:Arp2/3 complex-mediated actin nucleation"/>
    <property type="evidence" value="ECO:0007669"/>
    <property type="project" value="UniProtKB-UniRule"/>
</dbReference>
<dbReference type="Pfam" id="PF00400">
    <property type="entry name" value="WD40"/>
    <property type="match status" value="2"/>
</dbReference>
<dbReference type="GO" id="GO:0051015">
    <property type="term" value="F:actin filament binding"/>
    <property type="evidence" value="ECO:0007669"/>
    <property type="project" value="TreeGrafter"/>
</dbReference>
<evidence type="ECO:0000256" key="7">
    <source>
        <dbReference type="PIRNR" id="PIRNR038093"/>
    </source>
</evidence>
<keyword evidence="3 8" id="KW-0853">WD repeat</keyword>
<dbReference type="SUPFAM" id="SSF50978">
    <property type="entry name" value="WD40 repeat-like"/>
    <property type="match status" value="1"/>
</dbReference>
<keyword evidence="6 7" id="KW-0206">Cytoskeleton</keyword>
<keyword evidence="4" id="KW-0677">Repeat</keyword>
<dbReference type="GO" id="GO:0005885">
    <property type="term" value="C:Arp2/3 protein complex"/>
    <property type="evidence" value="ECO:0007669"/>
    <property type="project" value="UniProtKB-UniRule"/>
</dbReference>
<dbReference type="EMBL" id="FMSP01000002">
    <property type="protein sequence ID" value="SCV67583.1"/>
    <property type="molecule type" value="Genomic_DNA"/>
</dbReference>
<reference evidence="11" key="1">
    <citation type="submission" date="2016-09" db="EMBL/GenBank/DDBJ databases">
        <authorList>
            <person name="Jeantristanb JTB J.-T."/>
            <person name="Ricardo R."/>
        </authorList>
    </citation>
    <scope>NUCLEOTIDE SEQUENCE [LARGE SCALE GENOMIC DNA]</scope>
</reference>
<dbReference type="OrthoDB" id="406844at2759"/>
<dbReference type="SMART" id="SM00320">
    <property type="entry name" value="WD40"/>
    <property type="match status" value="5"/>
</dbReference>
<dbReference type="Proteomes" id="UP000198372">
    <property type="component" value="Unassembled WGS sequence"/>
</dbReference>